<organism evidence="1 2">
    <name type="scientific">Rhabditophanes sp. KR3021</name>
    <dbReference type="NCBI Taxonomy" id="114890"/>
    <lineage>
        <taxon>Eukaryota</taxon>
        <taxon>Metazoa</taxon>
        <taxon>Ecdysozoa</taxon>
        <taxon>Nematoda</taxon>
        <taxon>Chromadorea</taxon>
        <taxon>Rhabditida</taxon>
        <taxon>Tylenchina</taxon>
        <taxon>Panagrolaimomorpha</taxon>
        <taxon>Strongyloidoidea</taxon>
        <taxon>Alloionematidae</taxon>
        <taxon>Rhabditophanes</taxon>
    </lineage>
</organism>
<dbReference type="WBParaSite" id="RSKR_0000919800.1">
    <property type="protein sequence ID" value="RSKR_0000919800.1"/>
    <property type="gene ID" value="RSKR_0000919800"/>
</dbReference>
<accession>A0AC35U9Y0</accession>
<dbReference type="Proteomes" id="UP000095286">
    <property type="component" value="Unplaced"/>
</dbReference>
<sequence length="409" mass="45986">MHTTSHDEIDLSEFFIFEKPQPLSDDSQFVDGTSFSFVESNQYQPLSPHSITNQSYQPSLSPYSMIDERSLSPYYIHEQSYQQPLTPQFDDINCTYNAYGSTFDYLTPINYYNESMSPFNATSNSSYNDSGIGYFNSTPESLPEVNGQMVAVTKSIDPKKESKRSRKRKVSAIDSSDNTISPSVIKRPKKLDDVTTDIILDVAFQLFGEKSEAFMTQMEACKAMNPARGVSKLLIVGLILANFDGPCCNLNEVYHAVTFLFPGMNFDTTTWKNSVRNVLVNKTYFESVSGAEAGRADTPPPTNNPSPKNYYRLKDESSFSLICARYLLANTIDILQESSPYPLLINRLIEGNFPIFPINASQSFQQLVAPYYGKDSLLEHINYSCMLTTLRQHLGANALYKNGTAKKIK</sequence>
<name>A0AC35U9Y0_9BILA</name>
<proteinExistence type="predicted"/>
<evidence type="ECO:0000313" key="2">
    <source>
        <dbReference type="WBParaSite" id="RSKR_0000919800.1"/>
    </source>
</evidence>
<reference evidence="2" key="1">
    <citation type="submission" date="2016-11" db="UniProtKB">
        <authorList>
            <consortium name="WormBaseParasite"/>
        </authorList>
    </citation>
    <scope>IDENTIFICATION</scope>
    <source>
        <strain evidence="2">KR3021</strain>
    </source>
</reference>
<evidence type="ECO:0000313" key="1">
    <source>
        <dbReference type="Proteomes" id="UP000095286"/>
    </source>
</evidence>
<protein>
    <submittedName>
        <fullName evidence="2">Fork-head domain-containing protein</fullName>
    </submittedName>
</protein>